<proteinExistence type="predicted"/>
<evidence type="ECO:0000313" key="2">
    <source>
        <dbReference type="EMBL" id="CAE0819075.1"/>
    </source>
</evidence>
<sequence length="142" mass="15755">MLRLLHMSRPLFPSSGSKMQERGYAEKWRGFPFEIHSMPLTGPDTCTNPSGQVNEGILCWPMCTLQLLSLTKTRWPHPPQYHDRTANRGGPTWSCATSRPSHAEASKLQSGVNGILLQPRLCVPMQGSSEPQGWTITLGSPQ</sequence>
<reference evidence="2" key="1">
    <citation type="submission" date="2021-01" db="EMBL/GenBank/DDBJ databases">
        <authorList>
            <person name="Corre E."/>
            <person name="Pelletier E."/>
            <person name="Niang G."/>
            <person name="Scheremetjew M."/>
            <person name="Finn R."/>
            <person name="Kale V."/>
            <person name="Holt S."/>
            <person name="Cochrane G."/>
            <person name="Meng A."/>
            <person name="Brown T."/>
            <person name="Cohen L."/>
        </authorList>
    </citation>
    <scope>NUCLEOTIDE SEQUENCE</scope>
    <source>
        <strain evidence="2">CCMP1594</strain>
    </source>
</reference>
<protein>
    <submittedName>
        <fullName evidence="2">Uncharacterized protein</fullName>
    </submittedName>
</protein>
<gene>
    <name evidence="2" type="ORF">EGYM00163_LOCUS30244</name>
</gene>
<dbReference type="AlphaFoldDB" id="A0A7S4LBU3"/>
<feature type="region of interest" description="Disordered" evidence="1">
    <location>
        <begin position="79"/>
        <end position="98"/>
    </location>
</feature>
<name>A0A7S4LBU3_9EUGL</name>
<dbReference type="EMBL" id="HBJA01086716">
    <property type="protein sequence ID" value="CAE0819075.1"/>
    <property type="molecule type" value="Transcribed_RNA"/>
</dbReference>
<organism evidence="2">
    <name type="scientific">Eutreptiella gymnastica</name>
    <dbReference type="NCBI Taxonomy" id="73025"/>
    <lineage>
        <taxon>Eukaryota</taxon>
        <taxon>Discoba</taxon>
        <taxon>Euglenozoa</taxon>
        <taxon>Euglenida</taxon>
        <taxon>Spirocuta</taxon>
        <taxon>Euglenophyceae</taxon>
        <taxon>Eutreptiales</taxon>
        <taxon>Eutreptiaceae</taxon>
        <taxon>Eutreptiella</taxon>
    </lineage>
</organism>
<evidence type="ECO:0000256" key="1">
    <source>
        <dbReference type="SAM" id="MobiDB-lite"/>
    </source>
</evidence>
<accession>A0A7S4LBU3</accession>